<gene>
    <name evidence="1" type="ORF">I5731_17155</name>
</gene>
<organism evidence="1 2">
    <name type="scientific">Methylobrevis albus</name>
    <dbReference type="NCBI Taxonomy" id="2793297"/>
    <lineage>
        <taxon>Bacteria</taxon>
        <taxon>Pseudomonadati</taxon>
        <taxon>Pseudomonadota</taxon>
        <taxon>Alphaproteobacteria</taxon>
        <taxon>Hyphomicrobiales</taxon>
        <taxon>Pleomorphomonadaceae</taxon>
        <taxon>Methylobrevis</taxon>
    </lineage>
</organism>
<reference evidence="1" key="1">
    <citation type="submission" date="2020-12" db="EMBL/GenBank/DDBJ databases">
        <title>Methylobrevis albus sp. nov., isolated from fresh water lack sediment.</title>
        <authorList>
            <person name="Zou Q."/>
        </authorList>
    </citation>
    <scope>NUCLEOTIDE SEQUENCE</scope>
    <source>
        <strain evidence="1">L22</strain>
    </source>
</reference>
<proteinExistence type="predicted"/>
<dbReference type="InterPro" id="IPR011473">
    <property type="entry name" value="DUF1579"/>
</dbReference>
<evidence type="ECO:0000313" key="2">
    <source>
        <dbReference type="Proteomes" id="UP000631694"/>
    </source>
</evidence>
<protein>
    <submittedName>
        <fullName evidence="1">DUF1579 domain-containing protein</fullName>
    </submittedName>
</protein>
<name>A0A931I5B2_9HYPH</name>
<dbReference type="EMBL" id="JADZLT010000055">
    <property type="protein sequence ID" value="MBH0239553.1"/>
    <property type="molecule type" value="Genomic_DNA"/>
</dbReference>
<accession>A0A931I5B2</accession>
<keyword evidence="2" id="KW-1185">Reference proteome</keyword>
<dbReference type="Pfam" id="PF07617">
    <property type="entry name" value="DUF1579"/>
    <property type="match status" value="1"/>
</dbReference>
<comment type="caution">
    <text evidence="1">The sequence shown here is derived from an EMBL/GenBank/DDBJ whole genome shotgun (WGS) entry which is preliminary data.</text>
</comment>
<dbReference type="Proteomes" id="UP000631694">
    <property type="component" value="Unassembled WGS sequence"/>
</dbReference>
<dbReference type="RefSeq" id="WP_197312639.1">
    <property type="nucleotide sequence ID" value="NZ_JADZLT010000055.1"/>
</dbReference>
<sequence>MFDATVTDEHRWLAQLAGDWIIDDPDGTMEHPSPPWREHVDMVGEFWIAGVSTGEMPGGGAAETRITLGFDPARGRFVGSFIGSMMTYLWIYDGELDAGGTTLTLNADGPDLTDPSRMRHYRDVITIVSADERRFEGFFEADDGSWQRMMSLRYRRA</sequence>
<evidence type="ECO:0000313" key="1">
    <source>
        <dbReference type="EMBL" id="MBH0239553.1"/>
    </source>
</evidence>
<dbReference type="AlphaFoldDB" id="A0A931I5B2"/>